<dbReference type="EMBL" id="SHNP01000002">
    <property type="protein sequence ID" value="MCX2973192.1"/>
    <property type="molecule type" value="Genomic_DNA"/>
</dbReference>
<dbReference type="Gene3D" id="3.30.1360.120">
    <property type="entry name" value="Probable tRNA modification gtpase trme, domain 1"/>
    <property type="match status" value="1"/>
</dbReference>
<comment type="caution">
    <text evidence="1">The sequence shown here is derived from an EMBL/GenBank/DDBJ whole genome shotgun (WGS) entry which is preliminary data.</text>
</comment>
<dbReference type="InterPro" id="IPR027266">
    <property type="entry name" value="TrmE/GcvT-like"/>
</dbReference>
<evidence type="ECO:0000313" key="2">
    <source>
        <dbReference type="Proteomes" id="UP001143307"/>
    </source>
</evidence>
<evidence type="ECO:0000313" key="1">
    <source>
        <dbReference type="EMBL" id="MCX2973192.1"/>
    </source>
</evidence>
<organism evidence="1 2">
    <name type="scientific">Candidatus Seongchinamella marina</name>
    <dbReference type="NCBI Taxonomy" id="2518990"/>
    <lineage>
        <taxon>Bacteria</taxon>
        <taxon>Pseudomonadati</taxon>
        <taxon>Pseudomonadota</taxon>
        <taxon>Gammaproteobacteria</taxon>
        <taxon>Cellvibrionales</taxon>
        <taxon>Halieaceae</taxon>
        <taxon>Seongchinamella</taxon>
    </lineage>
</organism>
<keyword evidence="2" id="KW-1185">Reference proteome</keyword>
<accession>A0ABT3ST88</accession>
<reference evidence="1" key="1">
    <citation type="submission" date="2019-02" db="EMBL/GenBank/DDBJ databases">
        <authorList>
            <person name="Li S.-H."/>
        </authorList>
    </citation>
    <scope>NUCLEOTIDE SEQUENCE</scope>
    <source>
        <strain evidence="1">IMCC8485</strain>
    </source>
</reference>
<sequence>MLKLSPLPFTTRKPSVRSFDMNDISAASPSPERFIRRSQLCRWHLKNNAEFDTTDGSVTHYADLAKESKSVGQLGLADLSNLPRTGFKGPGAAEWIVGNGVALPKAPNLAHAHSDSSLLVRLSHQELLVLSDLKRQSMLADTLPQNWSVEASQGVSLLPRADSHCWFALTGIHAAETFSKVCAVDLRPGKFAQGEVAQTSIARVNAIIVRNDLGPTPCFYILSDVSSAEFLWLSLLDAMLEFKGAAVGTAALKACKDATIV</sequence>
<gene>
    <name evidence="1" type="ORF">EYC87_06270</name>
</gene>
<dbReference type="SUPFAM" id="SSF103025">
    <property type="entry name" value="Folate-binding domain"/>
    <property type="match status" value="1"/>
</dbReference>
<dbReference type="Proteomes" id="UP001143307">
    <property type="component" value="Unassembled WGS sequence"/>
</dbReference>
<proteinExistence type="predicted"/>
<name>A0ABT3ST88_9GAMM</name>
<protein>
    <submittedName>
        <fullName evidence="1">Sarcosine oxidase</fullName>
    </submittedName>
</protein>
<dbReference type="Gene3D" id="3.30.70.1520">
    <property type="entry name" value="Heterotetrameric sarcosine oxidase"/>
    <property type="match status" value="1"/>
</dbReference>